<dbReference type="Proteomes" id="UP000887320">
    <property type="component" value="Unassembled WGS sequence"/>
</dbReference>
<protein>
    <submittedName>
        <fullName evidence="1">Uncharacterized protein</fullName>
    </submittedName>
</protein>
<evidence type="ECO:0000313" key="1">
    <source>
        <dbReference type="EMBL" id="MCF0265818.1"/>
    </source>
</evidence>
<evidence type="ECO:0000313" key="2">
    <source>
        <dbReference type="Proteomes" id="UP000887320"/>
    </source>
</evidence>
<sequence>MKKIFVEDYQGHYLCAHNIVDFTDIKYSRLFAQIIFTTLREPISTEKFENLKNFDSWYDCCDWIEKFLSLMPDFKNTGGFYENSKLSTIDAIELTSNCYSHSDYEKISHINTIYNNNEDFSHLEIIFIDSNDTIVKKFSSEDAAKEWLNEHFYMM</sequence>
<accession>A0A8X8GIP0</accession>
<reference evidence="1" key="1">
    <citation type="submission" date="2021-07" db="EMBL/GenBank/DDBJ databases">
        <authorList>
            <person name="Fernandez M."/>
            <person name="Pereira P."/>
            <person name="Torres Tejerizo G.A."/>
            <person name="Gonzalez P."/>
            <person name="Agostini E."/>
        </authorList>
    </citation>
    <scope>NUCLEOTIDE SEQUENCE</scope>
    <source>
        <strain evidence="1">SFC 500-1A</strain>
    </source>
</reference>
<dbReference type="AlphaFoldDB" id="A0A8X8GIP0"/>
<proteinExistence type="predicted"/>
<dbReference type="EMBL" id="JAHWXT010000005">
    <property type="protein sequence ID" value="MCF0265818.1"/>
    <property type="molecule type" value="Genomic_DNA"/>
</dbReference>
<dbReference type="RefSeq" id="WP_234623848.1">
    <property type="nucleotide sequence ID" value="NZ_JAHWXT010000005.1"/>
</dbReference>
<name>A0A8X8GIP0_ACIGI</name>
<organism evidence="1 2">
    <name type="scientific">Acinetobacter guillouiae</name>
    <name type="common">Acinetobacter genomosp. 11</name>
    <dbReference type="NCBI Taxonomy" id="106649"/>
    <lineage>
        <taxon>Bacteria</taxon>
        <taxon>Pseudomonadati</taxon>
        <taxon>Pseudomonadota</taxon>
        <taxon>Gammaproteobacteria</taxon>
        <taxon>Moraxellales</taxon>
        <taxon>Moraxellaceae</taxon>
        <taxon>Acinetobacter</taxon>
    </lineage>
</organism>
<comment type="caution">
    <text evidence="1">The sequence shown here is derived from an EMBL/GenBank/DDBJ whole genome shotgun (WGS) entry which is preliminary data.</text>
</comment>
<gene>
    <name evidence="1" type="ORF">KW868_15325</name>
</gene>